<organism evidence="1 2">
    <name type="scientific">Kutzneria buriramensis</name>
    <dbReference type="NCBI Taxonomy" id="1045776"/>
    <lineage>
        <taxon>Bacteria</taxon>
        <taxon>Bacillati</taxon>
        <taxon>Actinomycetota</taxon>
        <taxon>Actinomycetes</taxon>
        <taxon>Pseudonocardiales</taxon>
        <taxon>Pseudonocardiaceae</taxon>
        <taxon>Kutzneria</taxon>
    </lineage>
</organism>
<evidence type="ECO:0008006" key="3">
    <source>
        <dbReference type="Google" id="ProtNLM"/>
    </source>
</evidence>
<gene>
    <name evidence="1" type="ORF">BCF44_109323</name>
</gene>
<dbReference type="AlphaFoldDB" id="A0A3E0HF02"/>
<dbReference type="EMBL" id="QUNO01000009">
    <property type="protein sequence ID" value="REH43780.1"/>
    <property type="molecule type" value="Genomic_DNA"/>
</dbReference>
<reference evidence="1 2" key="1">
    <citation type="submission" date="2018-08" db="EMBL/GenBank/DDBJ databases">
        <title>Genomic Encyclopedia of Archaeal and Bacterial Type Strains, Phase II (KMG-II): from individual species to whole genera.</title>
        <authorList>
            <person name="Goeker M."/>
        </authorList>
    </citation>
    <scope>NUCLEOTIDE SEQUENCE [LARGE SCALE GENOMIC DNA]</scope>
    <source>
        <strain evidence="1 2">DSM 45791</strain>
    </source>
</reference>
<comment type="caution">
    <text evidence="1">The sequence shown here is derived from an EMBL/GenBank/DDBJ whole genome shotgun (WGS) entry which is preliminary data.</text>
</comment>
<dbReference type="Proteomes" id="UP000256269">
    <property type="component" value="Unassembled WGS sequence"/>
</dbReference>
<evidence type="ECO:0000313" key="1">
    <source>
        <dbReference type="EMBL" id="REH43780.1"/>
    </source>
</evidence>
<sequence length="113" mass="12297">MPPFRLLEPALTVAEALLARGFLADVAAALPDERAAAARLNAALTGSLRLQRNPWRLAADGDLATAALGLALLVVVDGWRRLKRCEVCAAAFVDRTNGCSRRRCTVHRHLTRR</sequence>
<protein>
    <recommendedName>
        <fullName evidence="3">CGNR zinc finger protein</fullName>
    </recommendedName>
</protein>
<evidence type="ECO:0000313" key="2">
    <source>
        <dbReference type="Proteomes" id="UP000256269"/>
    </source>
</evidence>
<accession>A0A3E0HF02</accession>
<name>A0A3E0HF02_9PSEU</name>
<keyword evidence="2" id="KW-1185">Reference proteome</keyword>
<proteinExistence type="predicted"/>
<dbReference type="Gene3D" id="1.10.3300.10">
    <property type="entry name" value="Jann2411-like domain"/>
    <property type="match status" value="1"/>
</dbReference>
<dbReference type="SUPFAM" id="SSF160904">
    <property type="entry name" value="Jann2411-like"/>
    <property type="match status" value="1"/>
</dbReference>
<dbReference type="InterPro" id="IPR023286">
    <property type="entry name" value="ABATE_dom_sf"/>
</dbReference>